<dbReference type="EMBL" id="NARP01000076">
    <property type="protein sequence ID" value="OTP97540.1"/>
    <property type="molecule type" value="Genomic_DNA"/>
</dbReference>
<keyword evidence="1" id="KW-0812">Transmembrane</keyword>
<dbReference type="EMBL" id="NART01000157">
    <property type="protein sequence ID" value="OTQ07760.1"/>
    <property type="molecule type" value="Genomic_DNA"/>
</dbReference>
<sequence>MYIGEYLLWFGNSIKKETRKKLEMSYSSSDMKLSEVEKDWTKASVSNNPRAIGPYYAYNDRYLEIRGGMFENFRGILTWISLLIFFIPFSSGYYCINHIIMLYCCETAKIAGHIIAIIFYSIVFFPSIYLCFRYFRYVYRLELFTIRHIRVRFNRVTRQVYIQRPKYCGGTVVFKWDHIMPGNFGDSGSDMNGTNMVNLIVFHPYKTGFPIAHSVGIGKNTYKGQDYKDEWEFIRRYMEDGPENLPKPRLSTHLPMPFHGLGGHISPMIHAAQNSKSIVMYLLLIPVFLILLPVYTAGYFISECLCWQPRWPKVIRQAGKKGKPIPKETTLSDYPPDVQKGILESRLEWCVLDEKTGKYVDYGNSD</sequence>
<dbReference type="RefSeq" id="WP_086272748.1">
    <property type="nucleotide sequence ID" value="NZ_MZNF01000112.1"/>
</dbReference>
<gene>
    <name evidence="4" type="ORF">B6C91_14260</name>
    <name evidence="3" type="ORF">B6D08_14280</name>
</gene>
<organism evidence="3 6">
    <name type="scientific">Gilliamella apicola</name>
    <dbReference type="NCBI Taxonomy" id="1196095"/>
    <lineage>
        <taxon>Bacteria</taxon>
        <taxon>Pseudomonadati</taxon>
        <taxon>Pseudomonadota</taxon>
        <taxon>Gammaproteobacteria</taxon>
        <taxon>Orbales</taxon>
        <taxon>Orbaceae</taxon>
        <taxon>Gilliamella</taxon>
    </lineage>
</organism>
<keyword evidence="1" id="KW-0472">Membrane</keyword>
<evidence type="ECO:0000259" key="2">
    <source>
        <dbReference type="Pfam" id="PF20455"/>
    </source>
</evidence>
<dbReference type="Proteomes" id="UP000194800">
    <property type="component" value="Unassembled WGS sequence"/>
</dbReference>
<dbReference type="AlphaFoldDB" id="A0A242ND25"/>
<reference evidence="5 6" key="1">
    <citation type="submission" date="2017-03" db="EMBL/GenBank/DDBJ databases">
        <title>Comparative genomics of honeybee gut symbionts reveal geographically distinct and subgroup specific antibiotic resistance.</title>
        <authorList>
            <person name="Ludvigsen J."/>
            <person name="Porcellato D."/>
            <person name="Labee-Lund T.M."/>
            <person name="Amdam G.V."/>
            <person name="Rudi K."/>
        </authorList>
    </citation>
    <scope>NUCLEOTIDE SEQUENCE [LARGE SCALE GENOMIC DNA]</scope>
    <source>
        <strain evidence="3 6">A-7-12</strain>
        <strain evidence="4 5">A-9-12</strain>
    </source>
</reference>
<feature type="transmembrane region" description="Helical" evidence="1">
    <location>
        <begin position="112"/>
        <end position="132"/>
    </location>
</feature>
<feature type="domain" description="DUF6708" evidence="2">
    <location>
        <begin position="137"/>
        <end position="317"/>
    </location>
</feature>
<comment type="caution">
    <text evidence="3">The sequence shown here is derived from an EMBL/GenBank/DDBJ whole genome shotgun (WGS) entry which is preliminary data.</text>
</comment>
<evidence type="ECO:0000313" key="4">
    <source>
        <dbReference type="EMBL" id="OTQ07760.1"/>
    </source>
</evidence>
<evidence type="ECO:0000256" key="1">
    <source>
        <dbReference type="SAM" id="Phobius"/>
    </source>
</evidence>
<feature type="transmembrane region" description="Helical" evidence="1">
    <location>
        <begin position="278"/>
        <end position="301"/>
    </location>
</feature>
<keyword evidence="5" id="KW-1185">Reference proteome</keyword>
<proteinExistence type="predicted"/>
<dbReference type="InterPro" id="IPR046554">
    <property type="entry name" value="DUF6708"/>
</dbReference>
<evidence type="ECO:0000313" key="6">
    <source>
        <dbReference type="Proteomes" id="UP000194977"/>
    </source>
</evidence>
<feature type="transmembrane region" description="Helical" evidence="1">
    <location>
        <begin position="76"/>
        <end position="100"/>
    </location>
</feature>
<dbReference type="Proteomes" id="UP000194977">
    <property type="component" value="Unassembled WGS sequence"/>
</dbReference>
<dbReference type="OrthoDB" id="6050524at2"/>
<protein>
    <recommendedName>
        <fullName evidence="2">DUF6708 domain-containing protein</fullName>
    </recommendedName>
</protein>
<dbReference type="Pfam" id="PF20455">
    <property type="entry name" value="DUF6708"/>
    <property type="match status" value="1"/>
</dbReference>
<evidence type="ECO:0000313" key="5">
    <source>
        <dbReference type="Proteomes" id="UP000194800"/>
    </source>
</evidence>
<accession>A0A242ND25</accession>
<keyword evidence="1" id="KW-1133">Transmembrane helix</keyword>
<name>A0A242ND25_9GAMM</name>
<evidence type="ECO:0000313" key="3">
    <source>
        <dbReference type="EMBL" id="OTP97540.1"/>
    </source>
</evidence>